<keyword evidence="1" id="KW-0812">Transmembrane</keyword>
<dbReference type="EMBL" id="HACA01032884">
    <property type="protein sequence ID" value="CDW50245.1"/>
    <property type="molecule type" value="Transcribed_RNA"/>
</dbReference>
<feature type="transmembrane region" description="Helical" evidence="1">
    <location>
        <begin position="42"/>
        <end position="64"/>
    </location>
</feature>
<evidence type="ECO:0000256" key="1">
    <source>
        <dbReference type="SAM" id="Phobius"/>
    </source>
</evidence>
<keyword evidence="1" id="KW-1133">Transmembrane helix</keyword>
<evidence type="ECO:0000313" key="2">
    <source>
        <dbReference type="EMBL" id="CDW50245.1"/>
    </source>
</evidence>
<protein>
    <submittedName>
        <fullName evidence="2">Uncharacterized protein</fullName>
    </submittedName>
</protein>
<name>A0A0K2VIR3_LEPSM</name>
<sequence>MFNLSIFDYSKFCFRYFIVCSSISLSDPCNYPQLRFPNAINISFSSAMTLPLLIFLLLHVHILFPSQIRNENKQR</sequence>
<keyword evidence="1" id="KW-0472">Membrane</keyword>
<accession>A0A0K2VIR3</accession>
<reference evidence="2" key="1">
    <citation type="submission" date="2014-05" db="EMBL/GenBank/DDBJ databases">
        <authorList>
            <person name="Chronopoulou M."/>
        </authorList>
    </citation>
    <scope>NUCLEOTIDE SEQUENCE</scope>
    <source>
        <tissue evidence="2">Whole organism</tissue>
    </source>
</reference>
<organism evidence="2">
    <name type="scientific">Lepeophtheirus salmonis</name>
    <name type="common">Salmon louse</name>
    <name type="synonym">Caligus salmonis</name>
    <dbReference type="NCBI Taxonomy" id="72036"/>
    <lineage>
        <taxon>Eukaryota</taxon>
        <taxon>Metazoa</taxon>
        <taxon>Ecdysozoa</taxon>
        <taxon>Arthropoda</taxon>
        <taxon>Crustacea</taxon>
        <taxon>Multicrustacea</taxon>
        <taxon>Hexanauplia</taxon>
        <taxon>Copepoda</taxon>
        <taxon>Siphonostomatoida</taxon>
        <taxon>Caligidae</taxon>
        <taxon>Lepeophtheirus</taxon>
    </lineage>
</organism>
<dbReference type="AlphaFoldDB" id="A0A0K2VIR3"/>
<proteinExistence type="predicted"/>